<dbReference type="InterPro" id="IPR001647">
    <property type="entry name" value="HTH_TetR"/>
</dbReference>
<dbReference type="GO" id="GO:0046677">
    <property type="term" value="P:response to antibiotic"/>
    <property type="evidence" value="ECO:0007669"/>
    <property type="project" value="InterPro"/>
</dbReference>
<proteinExistence type="predicted"/>
<feature type="domain" description="HTH tetR-type" evidence="7">
    <location>
        <begin position="72"/>
        <end position="132"/>
    </location>
</feature>
<evidence type="ECO:0000256" key="6">
    <source>
        <dbReference type="SAM" id="MobiDB-lite"/>
    </source>
</evidence>
<dbReference type="InterPro" id="IPR036271">
    <property type="entry name" value="Tet_transcr_reg_TetR-rel_C_sf"/>
</dbReference>
<dbReference type="GO" id="GO:0045892">
    <property type="term" value="P:negative regulation of DNA-templated transcription"/>
    <property type="evidence" value="ECO:0007669"/>
    <property type="project" value="InterPro"/>
</dbReference>
<dbReference type="GO" id="GO:0003700">
    <property type="term" value="F:DNA-binding transcription factor activity"/>
    <property type="evidence" value="ECO:0007669"/>
    <property type="project" value="TreeGrafter"/>
</dbReference>
<dbReference type="InterPro" id="IPR004111">
    <property type="entry name" value="Repressor_TetR_C"/>
</dbReference>
<dbReference type="EMBL" id="VCQV01000004">
    <property type="protein sequence ID" value="TWP37875.1"/>
    <property type="molecule type" value="Genomic_DNA"/>
</dbReference>
<dbReference type="GO" id="GO:0000976">
    <property type="term" value="F:transcription cis-regulatory region binding"/>
    <property type="evidence" value="ECO:0007669"/>
    <property type="project" value="TreeGrafter"/>
</dbReference>
<comment type="caution">
    <text evidence="8">The sequence shown here is derived from an EMBL/GenBank/DDBJ whole genome shotgun (WGS) entry which is preliminary data.</text>
</comment>
<feature type="compositionally biased region" description="Low complexity" evidence="6">
    <location>
        <begin position="32"/>
        <end position="43"/>
    </location>
</feature>
<evidence type="ECO:0000256" key="3">
    <source>
        <dbReference type="ARBA" id="ARBA00023125"/>
    </source>
</evidence>
<dbReference type="PROSITE" id="PS50977">
    <property type="entry name" value="HTH_TETR_2"/>
    <property type="match status" value="1"/>
</dbReference>
<keyword evidence="3 5" id="KW-0238">DNA-binding</keyword>
<reference evidence="8 9" key="2">
    <citation type="submission" date="2019-08" db="EMBL/GenBank/DDBJ databases">
        <title>Jejuicoccus antrihumi gen. nov., sp. nov., a new member of the family Dermacoccaceae isolated from a cave.</title>
        <authorList>
            <person name="Schumann P."/>
            <person name="Kim I.S."/>
        </authorList>
    </citation>
    <scope>NUCLEOTIDE SEQUENCE [LARGE SCALE GENOMIC DNA]</scope>
    <source>
        <strain evidence="8 9">C5-26</strain>
    </source>
</reference>
<dbReference type="InterPro" id="IPR003012">
    <property type="entry name" value="Tet_transcr_reg_TetR"/>
</dbReference>
<feature type="DNA-binding region" description="H-T-H motif" evidence="5">
    <location>
        <begin position="95"/>
        <end position="114"/>
    </location>
</feature>
<name>A0A563E613_9MICO</name>
<feature type="region of interest" description="Disordered" evidence="6">
    <location>
        <begin position="27"/>
        <end position="54"/>
    </location>
</feature>
<keyword evidence="4" id="KW-0804">Transcription</keyword>
<dbReference type="InterPro" id="IPR050109">
    <property type="entry name" value="HTH-type_TetR-like_transc_reg"/>
</dbReference>
<dbReference type="Proteomes" id="UP000320244">
    <property type="component" value="Unassembled WGS sequence"/>
</dbReference>
<evidence type="ECO:0000256" key="1">
    <source>
        <dbReference type="ARBA" id="ARBA00022491"/>
    </source>
</evidence>
<protein>
    <submittedName>
        <fullName evidence="8">TetR/AcrR family transcriptional regulator</fullName>
    </submittedName>
</protein>
<sequence>MATAVTAVPKELIVAAVQYRANDGRAVGARTSPMNSLPSPSSPADDGSRGLPATGSRVTMATMVRNATRRGTLSADRIVAECLAMLDERGPSGLTFRKIGARLGVDPTALYRHFRSKDELILAIMDHLIEQALDGFTESDDWRDTIRDLLQRSRAVYLAHPHAAVLGTIRVTRRDGEMRIVEIILGALELAGFTGEQAARLYRVLDDLNLAFGSLDAGFRILDEEQQAKDQGAWSREYAVLDASRFPRIARATAYLPLIDEDSTFALALDLTIEAIAARAAALPTSQ</sequence>
<dbReference type="Gene3D" id="1.10.10.60">
    <property type="entry name" value="Homeodomain-like"/>
    <property type="match status" value="1"/>
</dbReference>
<gene>
    <name evidence="8" type="ORF">FGL98_03945</name>
</gene>
<evidence type="ECO:0000259" key="7">
    <source>
        <dbReference type="PROSITE" id="PS50977"/>
    </source>
</evidence>
<evidence type="ECO:0000256" key="5">
    <source>
        <dbReference type="PROSITE-ProRule" id="PRU00335"/>
    </source>
</evidence>
<evidence type="ECO:0000313" key="8">
    <source>
        <dbReference type="EMBL" id="TWP37875.1"/>
    </source>
</evidence>
<dbReference type="Gene3D" id="1.10.357.10">
    <property type="entry name" value="Tetracycline Repressor, domain 2"/>
    <property type="match status" value="1"/>
</dbReference>
<dbReference type="PANTHER" id="PTHR30055">
    <property type="entry name" value="HTH-TYPE TRANSCRIPTIONAL REGULATOR RUTR"/>
    <property type="match status" value="1"/>
</dbReference>
<reference evidence="8 9" key="1">
    <citation type="submission" date="2019-05" db="EMBL/GenBank/DDBJ databases">
        <authorList>
            <person name="Lee S.D."/>
        </authorList>
    </citation>
    <scope>NUCLEOTIDE SEQUENCE [LARGE SCALE GENOMIC DNA]</scope>
    <source>
        <strain evidence="8 9">C5-26</strain>
    </source>
</reference>
<dbReference type="SUPFAM" id="SSF46689">
    <property type="entry name" value="Homeodomain-like"/>
    <property type="match status" value="1"/>
</dbReference>
<organism evidence="8 9">
    <name type="scientific">Leekyejoonella antrihumi</name>
    <dbReference type="NCBI Taxonomy" id="1660198"/>
    <lineage>
        <taxon>Bacteria</taxon>
        <taxon>Bacillati</taxon>
        <taxon>Actinomycetota</taxon>
        <taxon>Actinomycetes</taxon>
        <taxon>Micrococcales</taxon>
        <taxon>Dermacoccaceae</taxon>
        <taxon>Leekyejoonella</taxon>
    </lineage>
</organism>
<evidence type="ECO:0000256" key="2">
    <source>
        <dbReference type="ARBA" id="ARBA00023015"/>
    </source>
</evidence>
<dbReference type="PANTHER" id="PTHR30055:SF151">
    <property type="entry name" value="TRANSCRIPTIONAL REGULATORY PROTEIN"/>
    <property type="match status" value="1"/>
</dbReference>
<keyword evidence="2" id="KW-0805">Transcription regulation</keyword>
<keyword evidence="9" id="KW-1185">Reference proteome</keyword>
<dbReference type="OrthoDB" id="3519192at2"/>
<dbReference type="AlphaFoldDB" id="A0A563E613"/>
<evidence type="ECO:0000256" key="4">
    <source>
        <dbReference type="ARBA" id="ARBA00023163"/>
    </source>
</evidence>
<dbReference type="Pfam" id="PF02909">
    <property type="entry name" value="TetR_C_1"/>
    <property type="match status" value="1"/>
</dbReference>
<dbReference type="SUPFAM" id="SSF48498">
    <property type="entry name" value="Tetracyclin repressor-like, C-terminal domain"/>
    <property type="match status" value="1"/>
</dbReference>
<dbReference type="PRINTS" id="PR00400">
    <property type="entry name" value="TETREPRESSOR"/>
</dbReference>
<dbReference type="Pfam" id="PF00440">
    <property type="entry name" value="TetR_N"/>
    <property type="match status" value="1"/>
</dbReference>
<evidence type="ECO:0000313" key="9">
    <source>
        <dbReference type="Proteomes" id="UP000320244"/>
    </source>
</evidence>
<dbReference type="InterPro" id="IPR009057">
    <property type="entry name" value="Homeodomain-like_sf"/>
</dbReference>
<keyword evidence="1" id="KW-0678">Repressor</keyword>
<accession>A0A563E613</accession>
<dbReference type="PRINTS" id="PR00455">
    <property type="entry name" value="HTHTETR"/>
</dbReference>